<keyword evidence="3" id="KW-0813">Transport</keyword>
<dbReference type="OrthoDB" id="7028171at2"/>
<feature type="transmembrane region" description="Helical" evidence="8">
    <location>
        <begin position="98"/>
        <end position="117"/>
    </location>
</feature>
<proteinExistence type="inferred from homology"/>
<evidence type="ECO:0000256" key="3">
    <source>
        <dbReference type="ARBA" id="ARBA00022448"/>
    </source>
</evidence>
<dbReference type="PANTHER" id="PTHR30269">
    <property type="entry name" value="TRANSMEMBRANE PROTEIN YFCA"/>
    <property type="match status" value="1"/>
</dbReference>
<dbReference type="GO" id="GO:0005886">
    <property type="term" value="C:plasma membrane"/>
    <property type="evidence" value="ECO:0007669"/>
    <property type="project" value="UniProtKB-SubCell"/>
</dbReference>
<name>A0A2N5XLA0_9HYPH</name>
<dbReference type="InterPro" id="IPR002781">
    <property type="entry name" value="TM_pro_TauE-like"/>
</dbReference>
<feature type="transmembrane region" description="Helical" evidence="8">
    <location>
        <begin position="168"/>
        <end position="190"/>
    </location>
</feature>
<dbReference type="Pfam" id="PF01925">
    <property type="entry name" value="TauE"/>
    <property type="match status" value="1"/>
</dbReference>
<dbReference type="AlphaFoldDB" id="A0A2N5XLA0"/>
<feature type="transmembrane region" description="Helical" evidence="8">
    <location>
        <begin position="226"/>
        <end position="244"/>
    </location>
</feature>
<evidence type="ECO:0000256" key="5">
    <source>
        <dbReference type="ARBA" id="ARBA00022692"/>
    </source>
</evidence>
<evidence type="ECO:0000256" key="1">
    <source>
        <dbReference type="ARBA" id="ARBA00004651"/>
    </source>
</evidence>
<dbReference type="PANTHER" id="PTHR30269:SF37">
    <property type="entry name" value="MEMBRANE TRANSPORTER PROTEIN"/>
    <property type="match status" value="1"/>
</dbReference>
<protein>
    <recommendedName>
        <fullName evidence="8">Probable membrane transporter protein</fullName>
    </recommendedName>
</protein>
<evidence type="ECO:0000313" key="9">
    <source>
        <dbReference type="EMBL" id="PLW75245.1"/>
    </source>
</evidence>
<gene>
    <name evidence="9" type="ORF">C0081_20740</name>
</gene>
<keyword evidence="4 8" id="KW-1003">Cell membrane</keyword>
<organism evidence="9 10">
    <name type="scientific">Cohaesibacter celericrescens</name>
    <dbReference type="NCBI Taxonomy" id="2067669"/>
    <lineage>
        <taxon>Bacteria</taxon>
        <taxon>Pseudomonadati</taxon>
        <taxon>Pseudomonadota</taxon>
        <taxon>Alphaproteobacteria</taxon>
        <taxon>Hyphomicrobiales</taxon>
        <taxon>Cohaesibacteraceae</taxon>
    </lineage>
</organism>
<accession>A0A2N5XLA0</accession>
<feature type="transmembrane region" description="Helical" evidence="8">
    <location>
        <begin position="36"/>
        <end position="61"/>
    </location>
</feature>
<dbReference type="EMBL" id="PKUQ01000054">
    <property type="protein sequence ID" value="PLW75245.1"/>
    <property type="molecule type" value="Genomic_DNA"/>
</dbReference>
<evidence type="ECO:0000256" key="4">
    <source>
        <dbReference type="ARBA" id="ARBA00022475"/>
    </source>
</evidence>
<feature type="transmembrane region" description="Helical" evidence="8">
    <location>
        <begin position="202"/>
        <end position="220"/>
    </location>
</feature>
<dbReference type="Proteomes" id="UP000234881">
    <property type="component" value="Unassembled WGS sequence"/>
</dbReference>
<evidence type="ECO:0000256" key="2">
    <source>
        <dbReference type="ARBA" id="ARBA00009142"/>
    </source>
</evidence>
<keyword evidence="10" id="KW-1185">Reference proteome</keyword>
<reference evidence="9 10" key="1">
    <citation type="submission" date="2018-01" db="EMBL/GenBank/DDBJ databases">
        <title>The draft genome sequence of Cohaesibacter sp. H1304.</title>
        <authorList>
            <person name="Wang N.-N."/>
            <person name="Du Z.-J."/>
        </authorList>
    </citation>
    <scope>NUCLEOTIDE SEQUENCE [LARGE SCALE GENOMIC DNA]</scope>
    <source>
        <strain evidence="9 10">H1304</strain>
    </source>
</reference>
<comment type="caution">
    <text evidence="9">The sequence shown here is derived from an EMBL/GenBank/DDBJ whole genome shotgun (WGS) entry which is preliminary data.</text>
</comment>
<keyword evidence="6 8" id="KW-1133">Transmembrane helix</keyword>
<dbReference type="RefSeq" id="WP_101535650.1">
    <property type="nucleotide sequence ID" value="NZ_JBFHIU010000023.1"/>
</dbReference>
<dbReference type="InterPro" id="IPR052017">
    <property type="entry name" value="TSUP"/>
</dbReference>
<evidence type="ECO:0000256" key="8">
    <source>
        <dbReference type="RuleBase" id="RU363041"/>
    </source>
</evidence>
<comment type="subcellular location">
    <subcellularLocation>
        <location evidence="1 8">Cell membrane</location>
        <topology evidence="1 8">Multi-pass membrane protein</topology>
    </subcellularLocation>
</comment>
<sequence length="251" mass="27155">MITDSLFYFAAVPAVILVGLSKGGFGGPLAMLGVPIMALVISPVQAAAIFLPILVIMDMVGLYSYRGKANWPVLRGILPYAMLGIGAGWYMADQVDEEIIRLMVGVVALAFVADYIWRVVRKKPVAARGSLSGVIWGSIAGFTSFVAHAGGPPYQIHTLPMGMHRVTFVATSVYFFSIVNAVKLIPYFALGQFSTQNLTTTLVLLPIAPLATLLGIYLVKRISQTFFYRLTYLGMFLLALKLCADSLPALL</sequence>
<evidence type="ECO:0000256" key="7">
    <source>
        <dbReference type="ARBA" id="ARBA00023136"/>
    </source>
</evidence>
<evidence type="ECO:0000256" key="6">
    <source>
        <dbReference type="ARBA" id="ARBA00022989"/>
    </source>
</evidence>
<keyword evidence="5 8" id="KW-0812">Transmembrane</keyword>
<evidence type="ECO:0000313" key="10">
    <source>
        <dbReference type="Proteomes" id="UP000234881"/>
    </source>
</evidence>
<feature type="transmembrane region" description="Helical" evidence="8">
    <location>
        <begin position="73"/>
        <end position="92"/>
    </location>
</feature>
<keyword evidence="7 8" id="KW-0472">Membrane</keyword>
<comment type="similarity">
    <text evidence="2 8">Belongs to the 4-toluene sulfonate uptake permease (TSUP) (TC 2.A.102) family.</text>
</comment>